<keyword evidence="2" id="KW-1133">Transmembrane helix</keyword>
<gene>
    <name evidence="3" type="ORF">Nepgr_026016</name>
</gene>
<dbReference type="Proteomes" id="UP001279734">
    <property type="component" value="Unassembled WGS sequence"/>
</dbReference>
<reference evidence="3" key="1">
    <citation type="submission" date="2023-05" db="EMBL/GenBank/DDBJ databases">
        <title>Nepenthes gracilis genome sequencing.</title>
        <authorList>
            <person name="Fukushima K."/>
        </authorList>
    </citation>
    <scope>NUCLEOTIDE SEQUENCE</scope>
    <source>
        <strain evidence="3">SING2019-196</strain>
    </source>
</reference>
<accession>A0AAD3T7A7</accession>
<feature type="region of interest" description="Disordered" evidence="1">
    <location>
        <begin position="132"/>
        <end position="156"/>
    </location>
</feature>
<comment type="caution">
    <text evidence="3">The sequence shown here is derived from an EMBL/GenBank/DDBJ whole genome shotgun (WGS) entry which is preliminary data.</text>
</comment>
<evidence type="ECO:0000256" key="2">
    <source>
        <dbReference type="SAM" id="Phobius"/>
    </source>
</evidence>
<protein>
    <submittedName>
        <fullName evidence="3">Uncharacterized protein</fullName>
    </submittedName>
</protein>
<organism evidence="3 4">
    <name type="scientific">Nepenthes gracilis</name>
    <name type="common">Slender pitcher plant</name>
    <dbReference type="NCBI Taxonomy" id="150966"/>
    <lineage>
        <taxon>Eukaryota</taxon>
        <taxon>Viridiplantae</taxon>
        <taxon>Streptophyta</taxon>
        <taxon>Embryophyta</taxon>
        <taxon>Tracheophyta</taxon>
        <taxon>Spermatophyta</taxon>
        <taxon>Magnoliopsida</taxon>
        <taxon>eudicotyledons</taxon>
        <taxon>Gunneridae</taxon>
        <taxon>Pentapetalae</taxon>
        <taxon>Caryophyllales</taxon>
        <taxon>Nepenthaceae</taxon>
        <taxon>Nepenthes</taxon>
    </lineage>
</organism>
<keyword evidence="2" id="KW-0812">Transmembrane</keyword>
<sequence>MIKNFLFEILGRYSPAPDASFLARSKAKKLLGSRKCESAAKKLLSTSPSVPDYSIALPDAVENRVAKSSKVLSSKHAVQASGAVGGGNFSKDSPNVSLLAEANQSHPANAEPMASVAECYVDLEEFSKERDLDAKVQHGSRSVLDESTPGGLGMTSHDVKTDVVQAGAALDSTDVLSKNVGGSHCSLEDYVGTNLGLDTASGPMDHIEGSQDVEVRSLKLATGYPCINGLTACCHEVSWSFVTAEARVQPIDGCYWRGSWFHFWSMVYAMQMAFEYAVALPTLALGGLLWRWCTISPAVVMGWDTVVATLLFVLPVLCFNMAEADCWHMALPW</sequence>
<evidence type="ECO:0000313" key="4">
    <source>
        <dbReference type="Proteomes" id="UP001279734"/>
    </source>
</evidence>
<dbReference type="AlphaFoldDB" id="A0AAD3T7A7"/>
<evidence type="ECO:0000256" key="1">
    <source>
        <dbReference type="SAM" id="MobiDB-lite"/>
    </source>
</evidence>
<evidence type="ECO:0000313" key="3">
    <source>
        <dbReference type="EMBL" id="GMH24173.1"/>
    </source>
</evidence>
<dbReference type="EMBL" id="BSYO01000027">
    <property type="protein sequence ID" value="GMH24173.1"/>
    <property type="molecule type" value="Genomic_DNA"/>
</dbReference>
<feature type="transmembrane region" description="Helical" evidence="2">
    <location>
        <begin position="273"/>
        <end position="292"/>
    </location>
</feature>
<keyword evidence="2" id="KW-0472">Membrane</keyword>
<keyword evidence="4" id="KW-1185">Reference proteome</keyword>
<name>A0AAD3T7A7_NEPGR</name>
<proteinExistence type="predicted"/>
<feature type="transmembrane region" description="Helical" evidence="2">
    <location>
        <begin position="298"/>
        <end position="319"/>
    </location>
</feature>